<dbReference type="PROSITE" id="PS51718">
    <property type="entry name" value="G_DYNAMIN_2"/>
    <property type="match status" value="1"/>
</dbReference>
<dbReference type="EMBL" id="QGMF01001247">
    <property type="protein sequence ID" value="TVY12861.1"/>
    <property type="molecule type" value="Genomic_DNA"/>
</dbReference>
<dbReference type="AlphaFoldDB" id="A0A8T9B0M9"/>
<dbReference type="GO" id="GO:0016020">
    <property type="term" value="C:membrane"/>
    <property type="evidence" value="ECO:0007669"/>
    <property type="project" value="TreeGrafter"/>
</dbReference>
<feature type="region of interest" description="Disordered" evidence="3">
    <location>
        <begin position="28"/>
        <end position="95"/>
    </location>
</feature>
<dbReference type="GO" id="GO:0005739">
    <property type="term" value="C:mitochondrion"/>
    <property type="evidence" value="ECO:0007669"/>
    <property type="project" value="TreeGrafter"/>
</dbReference>
<dbReference type="CDD" id="cd08771">
    <property type="entry name" value="DLP_1"/>
    <property type="match status" value="1"/>
</dbReference>
<feature type="domain" description="GED" evidence="4">
    <location>
        <begin position="735"/>
        <end position="826"/>
    </location>
</feature>
<feature type="compositionally biased region" description="Low complexity" evidence="3">
    <location>
        <begin position="82"/>
        <end position="93"/>
    </location>
</feature>
<dbReference type="InterPro" id="IPR020850">
    <property type="entry name" value="GED_dom"/>
</dbReference>
<dbReference type="OrthoDB" id="415706at2759"/>
<dbReference type="SMART" id="SM00053">
    <property type="entry name" value="DYNc"/>
    <property type="match status" value="1"/>
</dbReference>
<sequence>MNNPNKILRYQQTIFYFPDYNLVQTPRGSSKLTHSLSTAAPTEDSSSPSTTDLPSISPLLKPSSKEMAEPVSPRDSSSLPDGSTTPSNSTTGPVQEIALTTSLSSLESKDQRLVLDLISQLRKCGLSGDISLPQMVVCGQQSAGKSSLLEALTEVPFPRNDDVCTRYATVIHIRKADTKSLSIKIIPGDNRSDNEKATIVAFEKSIASFGELPGVMEEAMVVMGIKKLQKSGRTFAEDVLSIEIEGPDRPQLTVVDIPGLIATATGTATDEDVALVGAITDRYISEPRTICLAVVAGGSHHATQTILEKIKKVDPKGNRTLGIITKPDRIDGDGSKRTYLELAQNLDIHLKLGWHVIKNREAHEADYTLEQRKESESKWFSASVFKALPPDHVGIDSLRKRLSQLLFEHIRRELPKLRAEVEGKLETFEQALKLMGKCRSTPQQCKTFLTEMSMRYYQTCKAAVDGHYEGGHFHQGIEYTSNDTTISRRTRAVIQSLNIEFETAVRKHGHKYHIDNPDSNDFEYEDEENDEGLEDGEGSGSENEFETPDHVSGFQWPSEPETMNKAAALVWVQNKMKSTRGKELVGNFNPLLIGELFWEQSSRWHEFAAAHVERVAGVCSDFLQNLLTEECPSDIQDRVWDIIEDALKRRRQAADEELSKIKEDLEDHPTNYNHYYTDTITKFRRAEQAKLLTKAVREATSTSSVFDHMETSVNIPEAVANFSKSSHTDMESYASEEALMSLMSLYKVKQKVFIDVITVQVIERHMIRRLEQIFSPIIISEMADEEAMSIAGEPLEAQNERARLEVKVGKLREGRAAFRKLVGGRLR</sequence>
<evidence type="ECO:0000313" key="7">
    <source>
        <dbReference type="Proteomes" id="UP000469559"/>
    </source>
</evidence>
<evidence type="ECO:0000259" key="4">
    <source>
        <dbReference type="PROSITE" id="PS51388"/>
    </source>
</evidence>
<dbReference type="Pfam" id="PF00350">
    <property type="entry name" value="Dynamin_N"/>
    <property type="match status" value="1"/>
</dbReference>
<dbReference type="InterPro" id="IPR022812">
    <property type="entry name" value="Dynamin"/>
</dbReference>
<evidence type="ECO:0000256" key="3">
    <source>
        <dbReference type="SAM" id="MobiDB-lite"/>
    </source>
</evidence>
<dbReference type="InterPro" id="IPR030381">
    <property type="entry name" value="G_DYNAMIN_dom"/>
</dbReference>
<dbReference type="SUPFAM" id="SSF52540">
    <property type="entry name" value="P-loop containing nucleoside triphosphate hydrolases"/>
    <property type="match status" value="1"/>
</dbReference>
<dbReference type="PROSITE" id="PS51388">
    <property type="entry name" value="GED"/>
    <property type="match status" value="1"/>
</dbReference>
<evidence type="ECO:0000256" key="2">
    <source>
        <dbReference type="ARBA" id="ARBA00023134"/>
    </source>
</evidence>
<dbReference type="GO" id="GO:0003924">
    <property type="term" value="F:GTPase activity"/>
    <property type="evidence" value="ECO:0007669"/>
    <property type="project" value="InterPro"/>
</dbReference>
<reference evidence="6 7" key="1">
    <citation type="submission" date="2018-05" db="EMBL/GenBank/DDBJ databases">
        <title>Whole genome sequencing for identification of molecular markers to develop diagnostic detection tools for the regulated plant pathogen Lachnellula willkommii.</title>
        <authorList>
            <person name="Giroux E."/>
            <person name="Bilodeau G."/>
        </authorList>
    </citation>
    <scope>NUCLEOTIDE SEQUENCE [LARGE SCALE GENOMIC DNA]</scope>
    <source>
        <strain evidence="6 7">CBS 203.66</strain>
    </source>
</reference>
<keyword evidence="2" id="KW-0342">GTP-binding</keyword>
<feature type="domain" description="Dynamin-type G" evidence="5">
    <location>
        <begin position="129"/>
        <end position="415"/>
    </location>
</feature>
<feature type="compositionally biased region" description="Acidic residues" evidence="3">
    <location>
        <begin position="518"/>
        <end position="537"/>
    </location>
</feature>
<dbReference type="PRINTS" id="PR00195">
    <property type="entry name" value="DYNAMIN"/>
</dbReference>
<dbReference type="GO" id="GO:0016559">
    <property type="term" value="P:peroxisome fission"/>
    <property type="evidence" value="ECO:0007669"/>
    <property type="project" value="TreeGrafter"/>
</dbReference>
<dbReference type="GO" id="GO:0006897">
    <property type="term" value="P:endocytosis"/>
    <property type="evidence" value="ECO:0007669"/>
    <property type="project" value="TreeGrafter"/>
</dbReference>
<dbReference type="GO" id="GO:0000266">
    <property type="term" value="P:mitochondrial fission"/>
    <property type="evidence" value="ECO:0007669"/>
    <property type="project" value="TreeGrafter"/>
</dbReference>
<keyword evidence="1" id="KW-0547">Nucleotide-binding</keyword>
<dbReference type="InterPro" id="IPR000375">
    <property type="entry name" value="Dynamin_stalk"/>
</dbReference>
<evidence type="ECO:0000259" key="5">
    <source>
        <dbReference type="PROSITE" id="PS51718"/>
    </source>
</evidence>
<dbReference type="PANTHER" id="PTHR11566">
    <property type="entry name" value="DYNAMIN"/>
    <property type="match status" value="1"/>
</dbReference>
<dbReference type="Proteomes" id="UP000469559">
    <property type="component" value="Unassembled WGS sequence"/>
</dbReference>
<dbReference type="PANTHER" id="PTHR11566:SF66">
    <property type="entry name" value="INTERFERON-INDUCED GTP-BINDING PROTEIN MX"/>
    <property type="match status" value="1"/>
</dbReference>
<organism evidence="6 7">
    <name type="scientific">Lachnellula arida</name>
    <dbReference type="NCBI Taxonomy" id="1316785"/>
    <lineage>
        <taxon>Eukaryota</taxon>
        <taxon>Fungi</taxon>
        <taxon>Dikarya</taxon>
        <taxon>Ascomycota</taxon>
        <taxon>Pezizomycotina</taxon>
        <taxon>Leotiomycetes</taxon>
        <taxon>Helotiales</taxon>
        <taxon>Lachnaceae</taxon>
        <taxon>Lachnellula</taxon>
    </lineage>
</organism>
<feature type="region of interest" description="Disordered" evidence="3">
    <location>
        <begin position="510"/>
        <end position="558"/>
    </location>
</feature>
<dbReference type="Pfam" id="PF01031">
    <property type="entry name" value="Dynamin_M"/>
    <property type="match status" value="1"/>
</dbReference>
<dbReference type="InterPro" id="IPR027417">
    <property type="entry name" value="P-loop_NTPase"/>
</dbReference>
<keyword evidence="7" id="KW-1185">Reference proteome</keyword>
<evidence type="ECO:0000256" key="1">
    <source>
        <dbReference type="ARBA" id="ARBA00022741"/>
    </source>
</evidence>
<evidence type="ECO:0000313" key="6">
    <source>
        <dbReference type="EMBL" id="TVY12861.1"/>
    </source>
</evidence>
<comment type="caution">
    <text evidence="6">The sequence shown here is derived from an EMBL/GenBank/DDBJ whole genome shotgun (WGS) entry which is preliminary data.</text>
</comment>
<proteinExistence type="predicted"/>
<feature type="compositionally biased region" description="Low complexity" evidence="3">
    <location>
        <begin position="37"/>
        <end position="62"/>
    </location>
</feature>
<accession>A0A8T9B0M9</accession>
<protein>
    <submittedName>
        <fullName evidence="6">Interferon-induced GTP-binding protein Mx</fullName>
    </submittedName>
</protein>
<dbReference type="InterPro" id="IPR001401">
    <property type="entry name" value="Dynamin_GTPase"/>
</dbReference>
<dbReference type="GO" id="GO:0005525">
    <property type="term" value="F:GTP binding"/>
    <property type="evidence" value="ECO:0007669"/>
    <property type="project" value="InterPro"/>
</dbReference>
<gene>
    <name evidence="6" type="primary">mx_1</name>
    <name evidence="6" type="ORF">LARI1_G009409</name>
</gene>
<name>A0A8T9B0M9_9HELO</name>
<dbReference type="InterPro" id="IPR045063">
    <property type="entry name" value="Dynamin_N"/>
</dbReference>
<dbReference type="GO" id="GO:0008017">
    <property type="term" value="F:microtubule binding"/>
    <property type="evidence" value="ECO:0007669"/>
    <property type="project" value="TreeGrafter"/>
</dbReference>
<dbReference type="GO" id="GO:0005874">
    <property type="term" value="C:microtubule"/>
    <property type="evidence" value="ECO:0007669"/>
    <property type="project" value="TreeGrafter"/>
</dbReference>
<dbReference type="Gene3D" id="3.40.50.300">
    <property type="entry name" value="P-loop containing nucleotide triphosphate hydrolases"/>
    <property type="match status" value="1"/>
</dbReference>
<dbReference type="FunFam" id="3.40.50.300:FF:001425">
    <property type="entry name" value="Dynamin GTPase, putative"/>
    <property type="match status" value="1"/>
</dbReference>
<dbReference type="GO" id="GO:0048312">
    <property type="term" value="P:intracellular distribution of mitochondria"/>
    <property type="evidence" value="ECO:0007669"/>
    <property type="project" value="TreeGrafter"/>
</dbReference>